<dbReference type="PROSITE" id="PS51192">
    <property type="entry name" value="HELICASE_ATP_BIND_1"/>
    <property type="match status" value="1"/>
</dbReference>
<dbReference type="GO" id="GO:0003676">
    <property type="term" value="F:nucleic acid binding"/>
    <property type="evidence" value="ECO:0007669"/>
    <property type="project" value="InterPro"/>
</dbReference>
<evidence type="ECO:0000256" key="3">
    <source>
        <dbReference type="ARBA" id="ARBA00022801"/>
    </source>
</evidence>
<feature type="domain" description="Helicase ATP-binding" evidence="7">
    <location>
        <begin position="33"/>
        <end position="204"/>
    </location>
</feature>
<dbReference type="InterPro" id="IPR001650">
    <property type="entry name" value="Helicase_C-like"/>
</dbReference>
<dbReference type="Gene3D" id="3.40.50.300">
    <property type="entry name" value="P-loop containing nucleotide triphosphate hydrolases"/>
    <property type="match status" value="2"/>
</dbReference>
<evidence type="ECO:0000256" key="1">
    <source>
        <dbReference type="ARBA" id="ARBA00004229"/>
    </source>
</evidence>
<evidence type="ECO:0000259" key="7">
    <source>
        <dbReference type="PROSITE" id="PS51192"/>
    </source>
</evidence>
<accession>Q9AW05</accession>
<proteinExistence type="inferred from homology"/>
<dbReference type="GO" id="GO:0009507">
    <property type="term" value="C:chloroplast"/>
    <property type="evidence" value="ECO:0007669"/>
    <property type="project" value="UniProtKB-SubCell"/>
</dbReference>
<dbReference type="Pfam" id="PF00271">
    <property type="entry name" value="Helicase_C"/>
    <property type="match status" value="1"/>
</dbReference>
<evidence type="ECO:0000313" key="10">
    <source>
        <dbReference type="Proteomes" id="UP000242167"/>
    </source>
</evidence>
<evidence type="ECO:0000313" key="9">
    <source>
        <dbReference type="EMBL" id="CAC27066.1"/>
    </source>
</evidence>
<dbReference type="GO" id="GO:0003724">
    <property type="term" value="F:RNA helicase activity"/>
    <property type="evidence" value="ECO:0007669"/>
    <property type="project" value="TreeGrafter"/>
</dbReference>
<evidence type="ECO:0000256" key="5">
    <source>
        <dbReference type="ARBA" id="ARBA00022840"/>
    </source>
</evidence>
<name>Q9AW05_GUITH</name>
<dbReference type="GeneID" id="857518"/>
<feature type="domain" description="Helicase C-terminal" evidence="8">
    <location>
        <begin position="235"/>
        <end position="375"/>
    </location>
</feature>
<evidence type="ECO:0000259" key="8">
    <source>
        <dbReference type="PROSITE" id="PS51194"/>
    </source>
</evidence>
<dbReference type="PANTHER" id="PTHR47959">
    <property type="entry name" value="ATP-DEPENDENT RNA HELICASE RHLE-RELATED"/>
    <property type="match status" value="1"/>
</dbReference>
<sequence length="386" mass="44352">MVKFDQIGICKQISRVCEAVGFKKATKVQVYTIPHFLIGKDLLVYSQTGSGKTLAYILPLLQKLLYKKNNYLPIIIVPSRELVFQISTTFETISCVFNIRIASLTGGIDPNVQLVMISSNPDIIISTPGRLVEILKLTKNLEIKFCTDLVLDEADKLIHSDFKREINIINSKTNKNKKLMLFSATMSLGLEKIKFFKISNPVRIIINQNFFISPNLIQNYIFCPFRYKEIYLLYLINEFYEEKLICFVETQKMTEKISILLKKFSFDCYIIHGSLSQNERIDTLSKFTNGKKKILVATDLASRGLDICAVSLIINYDFPIYLKDYIHRTGRTGRAGRAGRAISLITQYDLRTFQKIESILNIKIAELNISKRKIEYIKNVLGKKDY</sequence>
<dbReference type="InterPro" id="IPR011545">
    <property type="entry name" value="DEAD/DEAH_box_helicase_dom"/>
</dbReference>
<dbReference type="GO" id="GO:0005829">
    <property type="term" value="C:cytosol"/>
    <property type="evidence" value="ECO:0007669"/>
    <property type="project" value="TreeGrafter"/>
</dbReference>
<evidence type="ECO:0000256" key="6">
    <source>
        <dbReference type="RuleBase" id="RU000492"/>
    </source>
</evidence>
<dbReference type="Proteomes" id="UP000242167">
    <property type="component" value="Nucleomorph 2"/>
</dbReference>
<dbReference type="SMART" id="SM00487">
    <property type="entry name" value="DEXDc"/>
    <property type="match status" value="1"/>
</dbReference>
<keyword evidence="3 6" id="KW-0378">Hydrolase</keyword>
<dbReference type="PIR" id="F90112">
    <property type="entry name" value="F90112"/>
</dbReference>
<dbReference type="PROSITE" id="PS51194">
    <property type="entry name" value="HELICASE_CTER"/>
    <property type="match status" value="1"/>
</dbReference>
<dbReference type="GO" id="GO:0016787">
    <property type="term" value="F:hydrolase activity"/>
    <property type="evidence" value="ECO:0007669"/>
    <property type="project" value="UniProtKB-KW"/>
</dbReference>
<dbReference type="PROSITE" id="PS00039">
    <property type="entry name" value="DEAD_ATP_HELICASE"/>
    <property type="match status" value="1"/>
</dbReference>
<dbReference type="EMBL" id="AJ010592">
    <property type="protein sequence ID" value="CAC27066.1"/>
    <property type="molecule type" value="Genomic_DNA"/>
</dbReference>
<organism evidence="9 10">
    <name type="scientific">Guillardia theta</name>
    <name type="common">Cryptophyte</name>
    <name type="synonym">Cryptomonas phi</name>
    <dbReference type="NCBI Taxonomy" id="55529"/>
    <lineage>
        <taxon>Eukaryota</taxon>
        <taxon>Cryptophyceae</taxon>
        <taxon>Pyrenomonadales</taxon>
        <taxon>Geminigeraceae</taxon>
        <taxon>Guillardia</taxon>
    </lineage>
</organism>
<comment type="subcellular location">
    <subcellularLocation>
        <location evidence="1">Plastid</location>
        <location evidence="1">Chloroplast</location>
    </subcellularLocation>
</comment>
<comment type="similarity">
    <text evidence="6">Belongs to the DEAD box helicase family.</text>
</comment>
<dbReference type="Pfam" id="PF00270">
    <property type="entry name" value="DEAD"/>
    <property type="match status" value="1"/>
</dbReference>
<dbReference type="CDD" id="cd18787">
    <property type="entry name" value="SF2_C_DEAD"/>
    <property type="match status" value="1"/>
</dbReference>
<dbReference type="InterPro" id="IPR014001">
    <property type="entry name" value="Helicase_ATP-bd"/>
</dbReference>
<dbReference type="GO" id="GO:0000428">
    <property type="term" value="C:DNA-directed RNA polymerase complex"/>
    <property type="evidence" value="ECO:0007669"/>
    <property type="project" value="UniProtKB-KW"/>
</dbReference>
<dbReference type="PANTHER" id="PTHR47959:SF24">
    <property type="entry name" value="ATP-DEPENDENT RNA HELICASE"/>
    <property type="match status" value="1"/>
</dbReference>
<protein>
    <submittedName>
        <fullName evidence="9">DEAD box protein</fullName>
    </submittedName>
</protein>
<evidence type="ECO:0000256" key="4">
    <source>
        <dbReference type="ARBA" id="ARBA00022806"/>
    </source>
</evidence>
<dbReference type="InterPro" id="IPR000629">
    <property type="entry name" value="RNA-helicase_DEAD-box_CS"/>
</dbReference>
<dbReference type="GO" id="GO:0005524">
    <property type="term" value="F:ATP binding"/>
    <property type="evidence" value="ECO:0007669"/>
    <property type="project" value="UniProtKB-KW"/>
</dbReference>
<keyword evidence="4 6" id="KW-0347">Helicase</keyword>
<evidence type="ECO:0000256" key="2">
    <source>
        <dbReference type="ARBA" id="ARBA00022741"/>
    </source>
</evidence>
<reference evidence="9 10" key="1">
    <citation type="journal article" date="2001" name="Nature">
        <title>The highly reduced genome of an enslaved algal nucleus.</title>
        <authorList>
            <person name="Douglas S."/>
            <person name="Zauner S."/>
            <person name="Fraunholz M."/>
            <person name="Beaton M."/>
            <person name="Penny S."/>
            <person name="Deng L."/>
            <person name="Wu X."/>
            <person name="Reith M."/>
            <person name="Cavalier-Smith T."/>
            <person name="Maier U."/>
        </authorList>
    </citation>
    <scope>NUCLEOTIDE SEQUENCE [LARGE SCALE GENOMIC DNA]</scope>
</reference>
<dbReference type="AlphaFoldDB" id="Q9AW05"/>
<dbReference type="RefSeq" id="XP_001713282.1">
    <property type="nucleotide sequence ID" value="XM_001713230.1"/>
</dbReference>
<keyword evidence="5 6" id="KW-0067">ATP-binding</keyword>
<gene>
    <name evidence="9" type="primary">rrp3</name>
</gene>
<dbReference type="SUPFAM" id="SSF52540">
    <property type="entry name" value="P-loop containing nucleoside triphosphate hydrolases"/>
    <property type="match status" value="1"/>
</dbReference>
<dbReference type="InterPro" id="IPR050079">
    <property type="entry name" value="DEAD_box_RNA_helicase"/>
</dbReference>
<dbReference type="InterPro" id="IPR027417">
    <property type="entry name" value="P-loop_NTPase"/>
</dbReference>
<dbReference type="SMART" id="SM00490">
    <property type="entry name" value="HELICc"/>
    <property type="match status" value="1"/>
</dbReference>
<keyword evidence="2 6" id="KW-0547">Nucleotide-binding</keyword>